<dbReference type="Pfam" id="PF13456">
    <property type="entry name" value="RVT_3"/>
    <property type="match status" value="1"/>
</dbReference>
<dbReference type="AlphaFoldDB" id="A0A835HN72"/>
<name>A0A835HN72_9MAGN</name>
<gene>
    <name evidence="2" type="ORF">IFM89_019685</name>
</gene>
<dbReference type="EMBL" id="JADFTS010000006">
    <property type="protein sequence ID" value="KAF9601412.1"/>
    <property type="molecule type" value="Genomic_DNA"/>
</dbReference>
<dbReference type="OrthoDB" id="1938131at2759"/>
<dbReference type="InterPro" id="IPR053151">
    <property type="entry name" value="RNase_H-like"/>
</dbReference>
<evidence type="ECO:0000313" key="2">
    <source>
        <dbReference type="EMBL" id="KAF9601412.1"/>
    </source>
</evidence>
<accession>A0A835HN72</accession>
<keyword evidence="3" id="KW-1185">Reference proteome</keyword>
<dbReference type="GO" id="GO:0004523">
    <property type="term" value="F:RNA-DNA hybrid ribonuclease activity"/>
    <property type="evidence" value="ECO:0007669"/>
    <property type="project" value="InterPro"/>
</dbReference>
<reference evidence="2 3" key="1">
    <citation type="submission" date="2020-10" db="EMBL/GenBank/DDBJ databases">
        <title>The Coptis chinensis genome and diversification of protoberbering-type alkaloids.</title>
        <authorList>
            <person name="Wang B."/>
            <person name="Shu S."/>
            <person name="Song C."/>
            <person name="Liu Y."/>
        </authorList>
    </citation>
    <scope>NUCLEOTIDE SEQUENCE [LARGE SCALE GENOMIC DNA]</scope>
    <source>
        <strain evidence="2">HL-2020</strain>
        <tissue evidence="2">Leaf</tissue>
    </source>
</reference>
<dbReference type="InterPro" id="IPR012337">
    <property type="entry name" value="RNaseH-like_sf"/>
</dbReference>
<comment type="caution">
    <text evidence="2">The sequence shown here is derived from an EMBL/GenBank/DDBJ whole genome shotgun (WGS) entry which is preliminary data.</text>
</comment>
<dbReference type="PANTHER" id="PTHR47723">
    <property type="entry name" value="OS05G0353850 PROTEIN"/>
    <property type="match status" value="1"/>
</dbReference>
<dbReference type="PANTHER" id="PTHR47723:SF23">
    <property type="entry name" value="REVERSE TRANSCRIPTASE-LIKE PROTEIN"/>
    <property type="match status" value="1"/>
</dbReference>
<protein>
    <recommendedName>
        <fullName evidence="1">RNase H type-1 domain-containing protein</fullName>
    </recommendedName>
</protein>
<evidence type="ECO:0000313" key="3">
    <source>
        <dbReference type="Proteomes" id="UP000631114"/>
    </source>
</evidence>
<dbReference type="SUPFAM" id="SSF53098">
    <property type="entry name" value="Ribonuclease H-like"/>
    <property type="match status" value="1"/>
</dbReference>
<dbReference type="InterPro" id="IPR044730">
    <property type="entry name" value="RNase_H-like_dom_plant"/>
</dbReference>
<feature type="domain" description="RNase H type-1" evidence="1">
    <location>
        <begin position="46"/>
        <end position="110"/>
    </location>
</feature>
<organism evidence="2 3">
    <name type="scientific">Coptis chinensis</name>
    <dbReference type="NCBI Taxonomy" id="261450"/>
    <lineage>
        <taxon>Eukaryota</taxon>
        <taxon>Viridiplantae</taxon>
        <taxon>Streptophyta</taxon>
        <taxon>Embryophyta</taxon>
        <taxon>Tracheophyta</taxon>
        <taxon>Spermatophyta</taxon>
        <taxon>Magnoliopsida</taxon>
        <taxon>Ranunculales</taxon>
        <taxon>Ranunculaceae</taxon>
        <taxon>Coptidoideae</taxon>
        <taxon>Coptis</taxon>
    </lineage>
</organism>
<dbReference type="GO" id="GO:0003676">
    <property type="term" value="F:nucleic acid binding"/>
    <property type="evidence" value="ECO:0007669"/>
    <property type="project" value="InterPro"/>
</dbReference>
<dbReference type="InterPro" id="IPR036397">
    <property type="entry name" value="RNaseH_sf"/>
</dbReference>
<dbReference type="Proteomes" id="UP000631114">
    <property type="component" value="Unassembled WGS sequence"/>
</dbReference>
<sequence length="142" mass="16108">MLVLREQGLPMKYGPAPKCSQCIWLPPVNQVKINTDGAAQGNPESVEIALSNGWKNIWVESDAAAAVTAFKSDSSPWQLKTRWKECIKRSDNITLSHIWREANLVADKVAAPKNEGESFECSRRPPWIYKWEAPYQCFLRFA</sequence>
<dbReference type="Gene3D" id="3.30.420.10">
    <property type="entry name" value="Ribonuclease H-like superfamily/Ribonuclease H"/>
    <property type="match status" value="1"/>
</dbReference>
<evidence type="ECO:0000259" key="1">
    <source>
        <dbReference type="Pfam" id="PF13456"/>
    </source>
</evidence>
<proteinExistence type="predicted"/>
<dbReference type="CDD" id="cd06222">
    <property type="entry name" value="RNase_H_like"/>
    <property type="match status" value="1"/>
</dbReference>
<dbReference type="InterPro" id="IPR002156">
    <property type="entry name" value="RNaseH_domain"/>
</dbReference>